<organism evidence="1 2">
    <name type="scientific">Candidatus Nitrosymbiomonas proteolyticus</name>
    <dbReference type="NCBI Taxonomy" id="2608984"/>
    <lineage>
        <taxon>Bacteria</taxon>
        <taxon>Bacillati</taxon>
        <taxon>Armatimonadota</taxon>
        <taxon>Armatimonadota incertae sedis</taxon>
        <taxon>Candidatus Nitrosymbiomonas</taxon>
    </lineage>
</organism>
<dbReference type="KEGG" id="npy:NPRO_06320"/>
<evidence type="ECO:0000313" key="1">
    <source>
        <dbReference type="EMBL" id="BBO23037.1"/>
    </source>
</evidence>
<reference evidence="1" key="1">
    <citation type="journal article" name="DNA Res.">
        <title>The physiological potential of anammox bacteria as revealed by their core genome structure.</title>
        <authorList>
            <person name="Okubo T."/>
            <person name="Toyoda A."/>
            <person name="Fukuhara K."/>
            <person name="Uchiyama I."/>
            <person name="Harigaya Y."/>
            <person name="Kuroiwa M."/>
            <person name="Suzuki T."/>
            <person name="Murakami Y."/>
            <person name="Suwa Y."/>
            <person name="Takami H."/>
        </authorList>
    </citation>
    <scope>NUCLEOTIDE SEQUENCE</scope>
    <source>
        <strain evidence="1">317325-2</strain>
    </source>
</reference>
<evidence type="ECO:0008006" key="3">
    <source>
        <dbReference type="Google" id="ProtNLM"/>
    </source>
</evidence>
<gene>
    <name evidence="1" type="ORF">NPRO_06320</name>
</gene>
<name>A0A809S386_9BACT</name>
<dbReference type="EMBL" id="AP021858">
    <property type="protein sequence ID" value="BBO23037.1"/>
    <property type="molecule type" value="Genomic_DNA"/>
</dbReference>
<protein>
    <recommendedName>
        <fullName evidence="3">RnfC Barrel sandwich hybrid domain-containing protein</fullName>
    </recommendedName>
</protein>
<dbReference type="Proteomes" id="UP000662873">
    <property type="component" value="Chromosome"/>
</dbReference>
<sequence>MGSAYTPGLTVSNDIVVRRIRRLPIKGEVLVQAGESVEPNTIIARALLPGALQTIKLAEKLGVEPQEIPNFFKLKEGDSISKGDLIAETKGFLGLGKAQVVSDQTGTVESVSTITGSVLVREAPIPVDVNAYMQGKVVEVFPEEGAAIETRGAMVQGIFGVGGERTGVVRIAVTGHDQILHADNVQGTDKDRILVGGAGCTYDAIAKASEVGATAIVCGGIKDSDLVRFLGYDIGVAITGQEDINLTLIVTEGFGFLNMAQRTFDLLRSLEGRTASVNGATQIRAGVIRPELISPLEVQASSGAGAEQSGELKKGTPIRVIREPYFGQLGTVVDLPPQLLEVDSGARVRVLKAKLEGGDEVLVPRANVEIIAT</sequence>
<dbReference type="AlphaFoldDB" id="A0A809S386"/>
<proteinExistence type="predicted"/>
<evidence type="ECO:0000313" key="2">
    <source>
        <dbReference type="Proteomes" id="UP000662873"/>
    </source>
</evidence>
<accession>A0A809S386</accession>